<name>A0ABS9R8U9_9FIRM</name>
<sequence length="645" mass="74865">MQWDITAEFVSAIILCIILTYARKGALLPTIKNLAFQYCLQVTFLSVIANIISTIMLEHYQEVPVILNMTFLLIYYLSTPMMGVVYFIYTLANFYDKGNIKKYALIFSLPSTFYILLVLSNPFTHLLFSFDQVNGYTHGPLIMLTYVIFYIYVLFSFTFVIHKRKSLEKNVIYILGVFPFISALMILFQFLYPKYILTGTAATSALLILYLYLQNKQIFTDTLTSLLNRQEFNKMINMEITDKKEFVVFVISLRDFKFINDKFGQDVGDKILLQVCAYLKSLLPKQLLYRYGGDEFAIICRDEQRVREAMQDIHRRMKNPWVVSGMNFMLKYVVGGIGYPMVANSEEEVIKGLEYAVMTAKKKEQEPVCFCTNEMMNYIKRKYQIVEILKECVEKNSFEVYFQPIFDIHTATYRKAEALLRLPDNPLGFVSPEEFIPIAEENGLIAPITYQVLEKTCIFIKELMKETIDFVGVSVNFSVIQFMQENVEQKVLHIIDQYHIPYDLIKIEITESMLATNYDAIMQFMSNMTKHGIQFLLDDFGTGYSNISYVLKVPFHTVKIDKSLVWQAMKDKKAAILVRKMAEAFKEVGLHVLAEGIETQEHIDFMKSCGCDYLQGYYYSRPLPKQKALDTIIHNEVANKIKKLQ</sequence>
<dbReference type="Gene3D" id="3.30.70.270">
    <property type="match status" value="1"/>
</dbReference>
<dbReference type="InterPro" id="IPR035919">
    <property type="entry name" value="EAL_sf"/>
</dbReference>
<dbReference type="InterPro" id="IPR001633">
    <property type="entry name" value="EAL_dom"/>
</dbReference>
<evidence type="ECO:0000259" key="3">
    <source>
        <dbReference type="PROSITE" id="PS50887"/>
    </source>
</evidence>
<dbReference type="SMART" id="SM00267">
    <property type="entry name" value="GGDEF"/>
    <property type="match status" value="1"/>
</dbReference>
<gene>
    <name evidence="4" type="ORF">LQE99_13275</name>
</gene>
<evidence type="ECO:0000256" key="1">
    <source>
        <dbReference type="SAM" id="Phobius"/>
    </source>
</evidence>
<dbReference type="PANTHER" id="PTHR33121">
    <property type="entry name" value="CYCLIC DI-GMP PHOSPHODIESTERASE PDEF"/>
    <property type="match status" value="1"/>
</dbReference>
<feature type="transmembrane region" description="Helical" evidence="1">
    <location>
        <begin position="103"/>
        <end position="121"/>
    </location>
</feature>
<dbReference type="SUPFAM" id="SSF55073">
    <property type="entry name" value="Nucleotide cyclase"/>
    <property type="match status" value="1"/>
</dbReference>
<dbReference type="InterPro" id="IPR000160">
    <property type="entry name" value="GGDEF_dom"/>
</dbReference>
<feature type="transmembrane region" description="Helical" evidence="1">
    <location>
        <begin position="141"/>
        <end position="160"/>
    </location>
</feature>
<dbReference type="Pfam" id="PF00990">
    <property type="entry name" value="GGDEF"/>
    <property type="match status" value="1"/>
</dbReference>
<protein>
    <submittedName>
        <fullName evidence="4">EAL domain-containing protein</fullName>
    </submittedName>
</protein>
<reference evidence="4 5" key="1">
    <citation type="submission" date="2022-02" db="EMBL/GenBank/DDBJ databases">
        <title>Genome of Erysipelotrichaceae sp. nov. NSJ-176 isolated from human feces.</title>
        <authorList>
            <person name="Abdugheni R."/>
        </authorList>
    </citation>
    <scope>NUCLEOTIDE SEQUENCE [LARGE SCALE GENOMIC DNA]</scope>
    <source>
        <strain evidence="4 5">NSJ-176</strain>
    </source>
</reference>
<dbReference type="Pfam" id="PF00563">
    <property type="entry name" value="EAL"/>
    <property type="match status" value="1"/>
</dbReference>
<proteinExistence type="predicted"/>
<evidence type="ECO:0000313" key="4">
    <source>
        <dbReference type="EMBL" id="MCH4286092.1"/>
    </source>
</evidence>
<feature type="transmembrane region" description="Helical" evidence="1">
    <location>
        <begin position="34"/>
        <end position="57"/>
    </location>
</feature>
<dbReference type="InterPro" id="IPR050706">
    <property type="entry name" value="Cyclic-di-GMP_PDE-like"/>
</dbReference>
<keyword evidence="1" id="KW-1133">Transmembrane helix</keyword>
<dbReference type="CDD" id="cd01948">
    <property type="entry name" value="EAL"/>
    <property type="match status" value="1"/>
</dbReference>
<comment type="caution">
    <text evidence="4">The sequence shown here is derived from an EMBL/GenBank/DDBJ whole genome shotgun (WGS) entry which is preliminary data.</text>
</comment>
<keyword evidence="5" id="KW-1185">Reference proteome</keyword>
<dbReference type="Gene3D" id="3.20.20.450">
    <property type="entry name" value="EAL domain"/>
    <property type="match status" value="1"/>
</dbReference>
<dbReference type="InterPro" id="IPR029787">
    <property type="entry name" value="Nucleotide_cyclase"/>
</dbReference>
<keyword evidence="1" id="KW-0812">Transmembrane</keyword>
<dbReference type="PROSITE" id="PS50887">
    <property type="entry name" value="GGDEF"/>
    <property type="match status" value="1"/>
</dbReference>
<dbReference type="CDD" id="cd01949">
    <property type="entry name" value="GGDEF"/>
    <property type="match status" value="1"/>
</dbReference>
<feature type="transmembrane region" description="Helical" evidence="1">
    <location>
        <begin position="69"/>
        <end position="91"/>
    </location>
</feature>
<feature type="transmembrane region" description="Helical" evidence="1">
    <location>
        <begin position="172"/>
        <end position="190"/>
    </location>
</feature>
<dbReference type="PANTHER" id="PTHR33121:SF71">
    <property type="entry name" value="OXYGEN SENSOR PROTEIN DOSP"/>
    <property type="match status" value="1"/>
</dbReference>
<dbReference type="InterPro" id="IPR043128">
    <property type="entry name" value="Rev_trsase/Diguanyl_cyclase"/>
</dbReference>
<dbReference type="SMART" id="SM00052">
    <property type="entry name" value="EAL"/>
    <property type="match status" value="1"/>
</dbReference>
<dbReference type="EMBL" id="JAKVPQ010000011">
    <property type="protein sequence ID" value="MCH4286092.1"/>
    <property type="molecule type" value="Genomic_DNA"/>
</dbReference>
<feature type="domain" description="EAL" evidence="2">
    <location>
        <begin position="382"/>
        <end position="636"/>
    </location>
</feature>
<dbReference type="NCBIfam" id="TIGR00254">
    <property type="entry name" value="GGDEF"/>
    <property type="match status" value="1"/>
</dbReference>
<dbReference type="Proteomes" id="UP001202402">
    <property type="component" value="Unassembled WGS sequence"/>
</dbReference>
<evidence type="ECO:0000313" key="5">
    <source>
        <dbReference type="Proteomes" id="UP001202402"/>
    </source>
</evidence>
<feature type="domain" description="GGDEF" evidence="3">
    <location>
        <begin position="244"/>
        <end position="373"/>
    </location>
</feature>
<evidence type="ECO:0000259" key="2">
    <source>
        <dbReference type="PROSITE" id="PS50883"/>
    </source>
</evidence>
<dbReference type="RefSeq" id="WP_117453103.1">
    <property type="nucleotide sequence ID" value="NZ_JAKVPQ010000011.1"/>
</dbReference>
<feature type="transmembrane region" description="Helical" evidence="1">
    <location>
        <begin position="196"/>
        <end position="213"/>
    </location>
</feature>
<accession>A0ABS9R8U9</accession>
<feature type="transmembrane region" description="Helical" evidence="1">
    <location>
        <begin position="6"/>
        <end position="22"/>
    </location>
</feature>
<keyword evidence="1" id="KW-0472">Membrane</keyword>
<organism evidence="4 5">
    <name type="scientific">Amedibacillus hominis</name>
    <dbReference type="NCBI Taxonomy" id="2897776"/>
    <lineage>
        <taxon>Bacteria</taxon>
        <taxon>Bacillati</taxon>
        <taxon>Bacillota</taxon>
        <taxon>Erysipelotrichia</taxon>
        <taxon>Erysipelotrichales</taxon>
        <taxon>Erysipelotrichaceae</taxon>
        <taxon>Amedibacillus</taxon>
    </lineage>
</organism>
<dbReference type="SUPFAM" id="SSF141868">
    <property type="entry name" value="EAL domain-like"/>
    <property type="match status" value="1"/>
</dbReference>
<dbReference type="PROSITE" id="PS50883">
    <property type="entry name" value="EAL"/>
    <property type="match status" value="1"/>
</dbReference>